<evidence type="ECO:0000313" key="7">
    <source>
        <dbReference type="EMBL" id="KAB8169637.1"/>
    </source>
</evidence>
<dbReference type="PANTHER" id="PTHR30055:SF234">
    <property type="entry name" value="HTH-TYPE TRANSCRIPTIONAL REGULATOR BETI"/>
    <property type="match status" value="1"/>
</dbReference>
<dbReference type="RefSeq" id="WP_139665942.1">
    <property type="nucleotide sequence ID" value="NZ_VDLY02000002.1"/>
</dbReference>
<keyword evidence="1" id="KW-0805">Transcription regulation</keyword>
<dbReference type="InterPro" id="IPR049445">
    <property type="entry name" value="TetR_SbtR-like_C"/>
</dbReference>
<feature type="DNA-binding region" description="H-T-H motif" evidence="4">
    <location>
        <begin position="43"/>
        <end position="62"/>
    </location>
</feature>
<keyword evidence="2 4" id="KW-0238">DNA-binding</keyword>
<dbReference type="Pfam" id="PF00440">
    <property type="entry name" value="TetR_N"/>
    <property type="match status" value="1"/>
</dbReference>
<evidence type="ECO:0000256" key="4">
    <source>
        <dbReference type="PROSITE-ProRule" id="PRU00335"/>
    </source>
</evidence>
<dbReference type="PRINTS" id="PR00455">
    <property type="entry name" value="HTHTETR"/>
</dbReference>
<dbReference type="InterPro" id="IPR009057">
    <property type="entry name" value="Homeodomain-like_sf"/>
</dbReference>
<comment type="caution">
    <text evidence="7">The sequence shown here is derived from an EMBL/GenBank/DDBJ whole genome shotgun (WGS) entry which is preliminary data.</text>
</comment>
<dbReference type="InterPro" id="IPR036271">
    <property type="entry name" value="Tet_transcr_reg_TetR-rel_C_sf"/>
</dbReference>
<evidence type="ECO:0000256" key="3">
    <source>
        <dbReference type="ARBA" id="ARBA00023163"/>
    </source>
</evidence>
<feature type="region of interest" description="Disordered" evidence="5">
    <location>
        <begin position="1"/>
        <end position="20"/>
    </location>
</feature>
<dbReference type="Pfam" id="PF21597">
    <property type="entry name" value="TetR_C_43"/>
    <property type="match status" value="1"/>
</dbReference>
<dbReference type="OrthoDB" id="3192968at2"/>
<dbReference type="PROSITE" id="PS50977">
    <property type="entry name" value="HTH_TETR_2"/>
    <property type="match status" value="1"/>
</dbReference>
<sequence length="213" mass="23498">MTDTAERGTPPGIRRDRADRRRNREALLAAARDAFVELGPEAPLDDIARRAGVGNATLYRHFANRATLERAVLVAVSERLVREAERAGREEQDGLAALRRFARAAARERVAVLGGLLLYEGGRDPELAEWRARLLAAVRALVERAHRARRLRAEVAPEDLLVALVQLSRPLPGPRTPDRDRLTDRALALFVDGLACPPLEKLSPSPGPGWPPR</sequence>
<dbReference type="GO" id="GO:0003700">
    <property type="term" value="F:DNA-binding transcription factor activity"/>
    <property type="evidence" value="ECO:0007669"/>
    <property type="project" value="TreeGrafter"/>
</dbReference>
<gene>
    <name evidence="7" type="ORF">FH607_002515</name>
</gene>
<proteinExistence type="predicted"/>
<dbReference type="Gene3D" id="1.10.357.10">
    <property type="entry name" value="Tetracycline Repressor, domain 2"/>
    <property type="match status" value="1"/>
</dbReference>
<protein>
    <submittedName>
        <fullName evidence="7">TetR family transcriptional regulator</fullName>
    </submittedName>
</protein>
<dbReference type="InterPro" id="IPR050109">
    <property type="entry name" value="HTH-type_TetR-like_transc_reg"/>
</dbReference>
<reference evidence="7" key="1">
    <citation type="submission" date="2019-10" db="EMBL/GenBank/DDBJ databases">
        <title>Nonomuraea sp. nov., isolated from Phyllanthus amarus.</title>
        <authorList>
            <person name="Klykleung N."/>
            <person name="Tanasupawat S."/>
        </authorList>
    </citation>
    <scope>NUCLEOTIDE SEQUENCE [LARGE SCALE GENOMIC DNA]</scope>
    <source>
        <strain evidence="7">3MP-10</strain>
    </source>
</reference>
<feature type="domain" description="HTH tetR-type" evidence="6">
    <location>
        <begin position="21"/>
        <end position="80"/>
    </location>
</feature>
<keyword evidence="8" id="KW-1185">Reference proteome</keyword>
<name>A0A5N6ALA3_9ACTN</name>
<accession>A0A5N6ALA3</accession>
<evidence type="ECO:0000259" key="6">
    <source>
        <dbReference type="PROSITE" id="PS50977"/>
    </source>
</evidence>
<dbReference type="InterPro" id="IPR001647">
    <property type="entry name" value="HTH_TetR"/>
</dbReference>
<dbReference type="SUPFAM" id="SSF48498">
    <property type="entry name" value="Tetracyclin repressor-like, C-terminal domain"/>
    <property type="match status" value="1"/>
</dbReference>
<evidence type="ECO:0000256" key="5">
    <source>
        <dbReference type="SAM" id="MobiDB-lite"/>
    </source>
</evidence>
<dbReference type="EMBL" id="VDLY02000002">
    <property type="protein sequence ID" value="KAB8169637.1"/>
    <property type="molecule type" value="Genomic_DNA"/>
</dbReference>
<keyword evidence="3" id="KW-0804">Transcription</keyword>
<evidence type="ECO:0000256" key="2">
    <source>
        <dbReference type="ARBA" id="ARBA00023125"/>
    </source>
</evidence>
<dbReference type="Proteomes" id="UP000314251">
    <property type="component" value="Unassembled WGS sequence"/>
</dbReference>
<evidence type="ECO:0000256" key="1">
    <source>
        <dbReference type="ARBA" id="ARBA00023015"/>
    </source>
</evidence>
<dbReference type="GO" id="GO:0000976">
    <property type="term" value="F:transcription cis-regulatory region binding"/>
    <property type="evidence" value="ECO:0007669"/>
    <property type="project" value="TreeGrafter"/>
</dbReference>
<dbReference type="AlphaFoldDB" id="A0A5N6ALA3"/>
<evidence type="ECO:0000313" key="8">
    <source>
        <dbReference type="Proteomes" id="UP000314251"/>
    </source>
</evidence>
<dbReference type="SUPFAM" id="SSF46689">
    <property type="entry name" value="Homeodomain-like"/>
    <property type="match status" value="1"/>
</dbReference>
<dbReference type="PANTHER" id="PTHR30055">
    <property type="entry name" value="HTH-TYPE TRANSCRIPTIONAL REGULATOR RUTR"/>
    <property type="match status" value="1"/>
</dbReference>
<organism evidence="7 8">
    <name type="scientific">Streptomyces mimosae</name>
    <dbReference type="NCBI Taxonomy" id="2586635"/>
    <lineage>
        <taxon>Bacteria</taxon>
        <taxon>Bacillati</taxon>
        <taxon>Actinomycetota</taxon>
        <taxon>Actinomycetes</taxon>
        <taxon>Kitasatosporales</taxon>
        <taxon>Streptomycetaceae</taxon>
        <taxon>Streptomyces</taxon>
    </lineage>
</organism>